<gene>
    <name evidence="2" type="ORF">AMD01_08485</name>
</gene>
<name>A0A0M0L7A8_9BACI</name>
<protein>
    <recommendedName>
        <fullName evidence="1">LiaF transmembrane domain-containing protein</fullName>
    </recommendedName>
</protein>
<dbReference type="PATRIC" id="fig|284581.3.peg.3751"/>
<proteinExistence type="predicted"/>
<dbReference type="OrthoDB" id="2989824at2"/>
<comment type="caution">
    <text evidence="2">The sequence shown here is derived from an EMBL/GenBank/DDBJ whole genome shotgun (WGS) entry which is preliminary data.</text>
</comment>
<accession>A0A0M0L7A8</accession>
<keyword evidence="3" id="KW-1185">Reference proteome</keyword>
<dbReference type="EMBL" id="LILC01000011">
    <property type="protein sequence ID" value="KOO46941.1"/>
    <property type="molecule type" value="Genomic_DNA"/>
</dbReference>
<dbReference type="InterPro" id="IPR054331">
    <property type="entry name" value="LiaF_TM"/>
</dbReference>
<evidence type="ECO:0000313" key="3">
    <source>
        <dbReference type="Proteomes" id="UP000037558"/>
    </source>
</evidence>
<dbReference type="STRING" id="284581.AMD01_08485"/>
<feature type="domain" description="LiaF transmembrane" evidence="1">
    <location>
        <begin position="7"/>
        <end position="99"/>
    </location>
</feature>
<evidence type="ECO:0000313" key="2">
    <source>
        <dbReference type="EMBL" id="KOO46941.1"/>
    </source>
</evidence>
<sequence>MKKQSVFFGTLLVGFGLIFFAKEFHLAIGNALNSWPSLLIIVGIALLAQSQKTNDNTYTLTGSVLIFLGAHFHAVHYLPFWPDQNAMVLLMIGIGFVASYRQIKIALFQGTVLIVVALIQMFWEKILTWSEVFKTQFTSFGKFWPLLLLVIGLYLLFFKKK</sequence>
<dbReference type="AlphaFoldDB" id="A0A0M0L7A8"/>
<dbReference type="Pfam" id="PF22570">
    <property type="entry name" value="LiaF-TM"/>
    <property type="match status" value="1"/>
</dbReference>
<dbReference type="Proteomes" id="UP000037558">
    <property type="component" value="Unassembled WGS sequence"/>
</dbReference>
<reference evidence="3" key="1">
    <citation type="submission" date="2015-08" db="EMBL/GenBank/DDBJ databases">
        <title>Fjat-14210 dsm16467.</title>
        <authorList>
            <person name="Liu B."/>
            <person name="Wang J."/>
            <person name="Zhu Y."/>
            <person name="Liu G."/>
            <person name="Chen Q."/>
            <person name="Chen Z."/>
            <person name="Lan J."/>
            <person name="Che J."/>
            <person name="Ge C."/>
            <person name="Shi H."/>
            <person name="Pan Z."/>
            <person name="Liu X."/>
        </authorList>
    </citation>
    <scope>NUCLEOTIDE SEQUENCE [LARGE SCALE GENOMIC DNA]</scope>
    <source>
        <strain evidence="3">DSM 16467</strain>
    </source>
</reference>
<evidence type="ECO:0000259" key="1">
    <source>
        <dbReference type="Pfam" id="PF22570"/>
    </source>
</evidence>
<organism evidence="2 3">
    <name type="scientific">Priestia koreensis</name>
    <dbReference type="NCBI Taxonomy" id="284581"/>
    <lineage>
        <taxon>Bacteria</taxon>
        <taxon>Bacillati</taxon>
        <taxon>Bacillota</taxon>
        <taxon>Bacilli</taxon>
        <taxon>Bacillales</taxon>
        <taxon>Bacillaceae</taxon>
        <taxon>Priestia</taxon>
    </lineage>
</organism>
<dbReference type="RefSeq" id="WP_053400952.1">
    <property type="nucleotide sequence ID" value="NZ_JAUKEN010000001.1"/>
</dbReference>